<sequence length="111" mass="13609">MVTFSDAVLGAIFFIAGILCLVCGVLITPFYIWYIKQKHRQVWEYDLQYLGYTPWFNMYRLWFFLFNNVFKKTQDKWFIRLSFLFKYMYLPSLFLMVILFFVVPIFLLGYQ</sequence>
<keyword evidence="1" id="KW-1133">Transmembrane helix</keyword>
<dbReference type="Proteomes" id="UP001161423">
    <property type="component" value="Unassembled WGS sequence"/>
</dbReference>
<dbReference type="EMBL" id="BSND01000005">
    <property type="protein sequence ID" value="GLP99970.1"/>
    <property type="molecule type" value="Genomic_DNA"/>
</dbReference>
<feature type="transmembrane region" description="Helical" evidence="1">
    <location>
        <begin position="7"/>
        <end position="35"/>
    </location>
</feature>
<gene>
    <name evidence="2" type="ORF">GCM10007891_18240</name>
</gene>
<keyword evidence="3" id="KW-1185">Reference proteome</keyword>
<reference evidence="2" key="1">
    <citation type="journal article" date="2014" name="Int. J. Syst. Evol. Microbiol.">
        <title>Complete genome of a new Firmicutes species belonging to the dominant human colonic microbiota ('Ruminococcus bicirculans') reveals two chromosomes and a selective capacity to utilize plant glucans.</title>
        <authorList>
            <consortium name="NISC Comparative Sequencing Program"/>
            <person name="Wegmann U."/>
            <person name="Louis P."/>
            <person name="Goesmann A."/>
            <person name="Henrissat B."/>
            <person name="Duncan S.H."/>
            <person name="Flint H.J."/>
        </authorList>
    </citation>
    <scope>NUCLEOTIDE SEQUENCE</scope>
    <source>
        <strain evidence="2">NBRC 102424</strain>
    </source>
</reference>
<organism evidence="2 3">
    <name type="scientific">Methylophaga thalassica</name>
    <dbReference type="NCBI Taxonomy" id="40223"/>
    <lineage>
        <taxon>Bacteria</taxon>
        <taxon>Pseudomonadati</taxon>
        <taxon>Pseudomonadota</taxon>
        <taxon>Gammaproteobacteria</taxon>
        <taxon>Thiotrichales</taxon>
        <taxon>Piscirickettsiaceae</taxon>
        <taxon>Methylophaga</taxon>
    </lineage>
</organism>
<name>A0ABQ5TW08_9GAMM</name>
<reference evidence="2" key="2">
    <citation type="submission" date="2023-01" db="EMBL/GenBank/DDBJ databases">
        <title>Draft genome sequence of Methylophaga thalassica strain NBRC 102424.</title>
        <authorList>
            <person name="Sun Q."/>
            <person name="Mori K."/>
        </authorList>
    </citation>
    <scope>NUCLEOTIDE SEQUENCE</scope>
    <source>
        <strain evidence="2">NBRC 102424</strain>
    </source>
</reference>
<proteinExistence type="predicted"/>
<comment type="caution">
    <text evidence="2">The sequence shown here is derived from an EMBL/GenBank/DDBJ whole genome shotgun (WGS) entry which is preliminary data.</text>
</comment>
<keyword evidence="1" id="KW-0472">Membrane</keyword>
<evidence type="ECO:0000256" key="1">
    <source>
        <dbReference type="SAM" id="Phobius"/>
    </source>
</evidence>
<keyword evidence="1" id="KW-0812">Transmembrane</keyword>
<protein>
    <submittedName>
        <fullName evidence="2">Uncharacterized protein</fullName>
    </submittedName>
</protein>
<evidence type="ECO:0000313" key="3">
    <source>
        <dbReference type="Proteomes" id="UP001161423"/>
    </source>
</evidence>
<feature type="transmembrane region" description="Helical" evidence="1">
    <location>
        <begin position="47"/>
        <end position="66"/>
    </location>
</feature>
<feature type="transmembrane region" description="Helical" evidence="1">
    <location>
        <begin position="87"/>
        <end position="110"/>
    </location>
</feature>
<accession>A0ABQ5TW08</accession>
<evidence type="ECO:0000313" key="2">
    <source>
        <dbReference type="EMBL" id="GLP99970.1"/>
    </source>
</evidence>